<proteinExistence type="predicted"/>
<feature type="transmembrane region" description="Helical" evidence="1">
    <location>
        <begin position="99"/>
        <end position="121"/>
    </location>
</feature>
<reference evidence="2" key="1">
    <citation type="submission" date="2021-05" db="EMBL/GenBank/DDBJ databases">
        <authorList>
            <person name="Alioto T."/>
            <person name="Alioto T."/>
            <person name="Gomez Garrido J."/>
        </authorList>
    </citation>
    <scope>NUCLEOTIDE SEQUENCE</scope>
</reference>
<dbReference type="EMBL" id="HBUF01343807">
    <property type="protein sequence ID" value="CAG6707116.1"/>
    <property type="molecule type" value="Transcribed_RNA"/>
</dbReference>
<keyword evidence="1" id="KW-0812">Transmembrane</keyword>
<keyword evidence="1" id="KW-0472">Membrane</keyword>
<evidence type="ECO:0000256" key="1">
    <source>
        <dbReference type="SAM" id="Phobius"/>
    </source>
</evidence>
<dbReference type="AlphaFoldDB" id="A0A8D8ULM5"/>
<keyword evidence="1" id="KW-1133">Transmembrane helix</keyword>
<protein>
    <submittedName>
        <fullName evidence="2">Uncharacterized protein</fullName>
    </submittedName>
</protein>
<evidence type="ECO:0000313" key="2">
    <source>
        <dbReference type="EMBL" id="CAG6707116.1"/>
    </source>
</evidence>
<accession>A0A8D8ULM5</accession>
<name>A0A8D8ULM5_9HEMI</name>
<feature type="transmembrane region" description="Helical" evidence="1">
    <location>
        <begin position="57"/>
        <end position="79"/>
    </location>
</feature>
<organism evidence="2">
    <name type="scientific">Cacopsylla melanoneura</name>
    <dbReference type="NCBI Taxonomy" id="428564"/>
    <lineage>
        <taxon>Eukaryota</taxon>
        <taxon>Metazoa</taxon>
        <taxon>Ecdysozoa</taxon>
        <taxon>Arthropoda</taxon>
        <taxon>Hexapoda</taxon>
        <taxon>Insecta</taxon>
        <taxon>Pterygota</taxon>
        <taxon>Neoptera</taxon>
        <taxon>Paraneoptera</taxon>
        <taxon>Hemiptera</taxon>
        <taxon>Sternorrhyncha</taxon>
        <taxon>Psylloidea</taxon>
        <taxon>Psyllidae</taxon>
        <taxon>Psyllinae</taxon>
        <taxon>Cacopsylla</taxon>
    </lineage>
</organism>
<feature type="transmembrane region" description="Helical" evidence="1">
    <location>
        <begin position="15"/>
        <end position="36"/>
    </location>
</feature>
<sequence length="128" mass="15115">MYLRSVLESRFLSELIKFMTTLGGILNVLTHLFTYIGTKQGWKKTCFFWKKNQDFLVSTRFFGFFYKLFSISWICHFNFGKKGYFSFPGNSTISFKIKMVYLLTKGVYITILNSCSLQCFYSRLSKKT</sequence>